<evidence type="ECO:0000313" key="3">
    <source>
        <dbReference type="Proteomes" id="UP001333818"/>
    </source>
</evidence>
<name>A0AAW9Q071_9CYAN</name>
<reference evidence="2" key="1">
    <citation type="submission" date="2024-01" db="EMBL/GenBank/DDBJ databases">
        <title>Bank of Algae and Cyanobacteria of the Azores (BACA) strain genomes.</title>
        <authorList>
            <person name="Luz R."/>
            <person name="Cordeiro R."/>
            <person name="Fonseca A."/>
            <person name="Goncalves V."/>
        </authorList>
    </citation>
    <scope>NUCLEOTIDE SEQUENCE</scope>
    <source>
        <strain evidence="2">BACA0141</strain>
    </source>
</reference>
<accession>A0AAW9Q071</accession>
<keyword evidence="3" id="KW-1185">Reference proteome</keyword>
<keyword evidence="1" id="KW-0472">Membrane</keyword>
<sequence length="76" mass="8095">MTSKLKLAFLKLLNRLEVNFIKTSQKSVAIESTPSSTPVDASNTIPAIVNSPTVGAILAFAVLVRVILDRPSSGKQ</sequence>
<dbReference type="Proteomes" id="UP001333818">
    <property type="component" value="Unassembled WGS sequence"/>
</dbReference>
<evidence type="ECO:0000256" key="1">
    <source>
        <dbReference type="SAM" id="Phobius"/>
    </source>
</evidence>
<evidence type="ECO:0000313" key="2">
    <source>
        <dbReference type="EMBL" id="MEE3716640.1"/>
    </source>
</evidence>
<dbReference type="AlphaFoldDB" id="A0AAW9Q071"/>
<proteinExistence type="predicted"/>
<gene>
    <name evidence="2" type="ORF">V2H45_07780</name>
</gene>
<comment type="caution">
    <text evidence="2">The sequence shown here is derived from an EMBL/GenBank/DDBJ whole genome shotgun (WGS) entry which is preliminary data.</text>
</comment>
<organism evidence="2 3">
    <name type="scientific">Tumidithrix elongata BACA0141</name>
    <dbReference type="NCBI Taxonomy" id="2716417"/>
    <lineage>
        <taxon>Bacteria</taxon>
        <taxon>Bacillati</taxon>
        <taxon>Cyanobacteriota</taxon>
        <taxon>Cyanophyceae</taxon>
        <taxon>Pseudanabaenales</taxon>
        <taxon>Pseudanabaenaceae</taxon>
        <taxon>Tumidithrix</taxon>
        <taxon>Tumidithrix elongata</taxon>
    </lineage>
</organism>
<protein>
    <submittedName>
        <fullName evidence="2">Uncharacterized protein</fullName>
    </submittedName>
</protein>
<dbReference type="EMBL" id="JAZBJZ010000022">
    <property type="protein sequence ID" value="MEE3716640.1"/>
    <property type="molecule type" value="Genomic_DNA"/>
</dbReference>
<keyword evidence="1" id="KW-0812">Transmembrane</keyword>
<keyword evidence="1" id="KW-1133">Transmembrane helix</keyword>
<feature type="transmembrane region" description="Helical" evidence="1">
    <location>
        <begin position="47"/>
        <end position="68"/>
    </location>
</feature>